<accession>A0ABC9BAB3</accession>
<evidence type="ECO:0000313" key="2">
    <source>
        <dbReference type="Proteomes" id="UP001497457"/>
    </source>
</evidence>
<reference evidence="2" key="1">
    <citation type="submission" date="2024-06" db="EMBL/GenBank/DDBJ databases">
        <authorList>
            <person name="Ryan C."/>
        </authorList>
    </citation>
    <scope>NUCLEOTIDE SEQUENCE [LARGE SCALE GENOMIC DNA]</scope>
</reference>
<dbReference type="Proteomes" id="UP001497457">
    <property type="component" value="Chromosome 25rd"/>
</dbReference>
<dbReference type="EMBL" id="OZ075135">
    <property type="protein sequence ID" value="CAL4997796.1"/>
    <property type="molecule type" value="Genomic_DNA"/>
</dbReference>
<proteinExistence type="predicted"/>
<dbReference type="AlphaFoldDB" id="A0ABC9BAB3"/>
<evidence type="ECO:0000313" key="1">
    <source>
        <dbReference type="EMBL" id="CAL4997796.1"/>
    </source>
</evidence>
<reference evidence="1 2" key="2">
    <citation type="submission" date="2024-10" db="EMBL/GenBank/DDBJ databases">
        <authorList>
            <person name="Ryan C."/>
        </authorList>
    </citation>
    <scope>NUCLEOTIDE SEQUENCE [LARGE SCALE GENOMIC DNA]</scope>
</reference>
<gene>
    <name evidence="1" type="ORF">URODEC1_LOCUS63554</name>
</gene>
<protein>
    <submittedName>
        <fullName evidence="1">Uncharacterized protein</fullName>
    </submittedName>
</protein>
<keyword evidence="2" id="KW-1185">Reference proteome</keyword>
<sequence>MCCRDIWPLREEDPMLIEANAMLPMGRASCQALGPVIPTEGQLGARTVGSDLDELAIPATIQDGLAVMTEDCPSTPIAPPGFEPTQDLQEKRLEAFTMKVQLKVPAPLLSCPAKVKHAQPPKVNGMPELPKRSERLTSHPLANVPSSKRAEVVLMQRFGIAPKGALLTNEGREAYKKAYDNLYKEGLANKNFEAMTDLMPALKNASSFLGMQA</sequence>
<organism evidence="1 2">
    <name type="scientific">Urochloa decumbens</name>
    <dbReference type="NCBI Taxonomy" id="240449"/>
    <lineage>
        <taxon>Eukaryota</taxon>
        <taxon>Viridiplantae</taxon>
        <taxon>Streptophyta</taxon>
        <taxon>Embryophyta</taxon>
        <taxon>Tracheophyta</taxon>
        <taxon>Spermatophyta</taxon>
        <taxon>Magnoliopsida</taxon>
        <taxon>Liliopsida</taxon>
        <taxon>Poales</taxon>
        <taxon>Poaceae</taxon>
        <taxon>PACMAD clade</taxon>
        <taxon>Panicoideae</taxon>
        <taxon>Panicodae</taxon>
        <taxon>Paniceae</taxon>
        <taxon>Melinidinae</taxon>
        <taxon>Urochloa</taxon>
    </lineage>
</organism>
<name>A0ABC9BAB3_9POAL</name>